<evidence type="ECO:0000256" key="3">
    <source>
        <dbReference type="ARBA" id="ARBA00022705"/>
    </source>
</evidence>
<dbReference type="PANTHER" id="PTHR10507">
    <property type="entry name" value="CDC45-RELATED PROTEIN"/>
    <property type="match status" value="1"/>
</dbReference>
<comment type="subcellular location">
    <subcellularLocation>
        <location evidence="1">Nucleus</location>
    </subcellularLocation>
</comment>
<proteinExistence type="inferred from homology"/>
<accession>A0A1X6P7I1</accession>
<dbReference type="GO" id="GO:1902977">
    <property type="term" value="P:mitotic DNA replication preinitiation complex assembly"/>
    <property type="evidence" value="ECO:0007669"/>
    <property type="project" value="TreeGrafter"/>
</dbReference>
<evidence type="ECO:0000256" key="5">
    <source>
        <dbReference type="ARBA" id="ARBA00023306"/>
    </source>
</evidence>
<feature type="non-terminal residue" evidence="7">
    <location>
        <position position="215"/>
    </location>
</feature>
<protein>
    <submittedName>
        <fullName evidence="7">Uncharacterized protein</fullName>
    </submittedName>
</protein>
<dbReference type="GO" id="GO:0003697">
    <property type="term" value="F:single-stranded DNA binding"/>
    <property type="evidence" value="ECO:0007669"/>
    <property type="project" value="TreeGrafter"/>
</dbReference>
<name>A0A1X6P7I1_PORUM</name>
<keyword evidence="8" id="KW-1185">Reference proteome</keyword>
<evidence type="ECO:0000313" key="8">
    <source>
        <dbReference type="Proteomes" id="UP000218209"/>
    </source>
</evidence>
<evidence type="ECO:0000313" key="7">
    <source>
        <dbReference type="EMBL" id="OSX76710.1"/>
    </source>
</evidence>
<sequence>MLVPQDSLPSAWRALTRPSAGRGPVLIFAAAPDVDAVAATATLAALLRAQLVRYEVHPVAGYADLVARFRSLTDPLTGVDPRAALCVNCGARVDLAGLLLAPPPPDAAAGGEAPAPPSGVRLFVLDSHRPVHLAHVESEVTSVFVDAATADEVDVDRLPMRGFEDAYGFVAVETDDEDGSSADSGGGGGSADDSNDNSAGGGGRGRGSDDDDDAD</sequence>
<reference evidence="7 8" key="1">
    <citation type="submission" date="2017-03" db="EMBL/GenBank/DDBJ databases">
        <title>WGS assembly of Porphyra umbilicalis.</title>
        <authorList>
            <person name="Brawley S.H."/>
            <person name="Blouin N.A."/>
            <person name="Ficko-Blean E."/>
            <person name="Wheeler G.L."/>
            <person name="Lohr M."/>
            <person name="Goodson H.V."/>
            <person name="Jenkins J.W."/>
            <person name="Blaby-Haas C.E."/>
            <person name="Helliwell K.E."/>
            <person name="Chan C."/>
            <person name="Marriage T."/>
            <person name="Bhattacharya D."/>
            <person name="Klein A.S."/>
            <person name="Badis Y."/>
            <person name="Brodie J."/>
            <person name="Cao Y."/>
            <person name="Collen J."/>
            <person name="Dittami S.M."/>
            <person name="Gachon C.M."/>
            <person name="Green B.R."/>
            <person name="Karpowicz S."/>
            <person name="Kim J.W."/>
            <person name="Kudahl U."/>
            <person name="Lin S."/>
            <person name="Michel G."/>
            <person name="Mittag M."/>
            <person name="Olson B.J."/>
            <person name="Pangilinan J."/>
            <person name="Peng Y."/>
            <person name="Qiu H."/>
            <person name="Shu S."/>
            <person name="Singer J.T."/>
            <person name="Smith A.G."/>
            <person name="Sprecher B.N."/>
            <person name="Wagner V."/>
            <person name="Wang W."/>
            <person name="Wang Z.-Y."/>
            <person name="Yan J."/>
            <person name="Yarish C."/>
            <person name="Zoeuner-Riek S."/>
            <person name="Zhuang Y."/>
            <person name="Zou Y."/>
            <person name="Lindquist E.A."/>
            <person name="Grimwood J."/>
            <person name="Barry K."/>
            <person name="Rokhsar D.S."/>
            <person name="Schmutz J."/>
            <person name="Stiller J.W."/>
            <person name="Grossman A.R."/>
            <person name="Prochnik S.E."/>
        </authorList>
    </citation>
    <scope>NUCLEOTIDE SEQUENCE [LARGE SCALE GENOMIC DNA]</scope>
    <source>
        <strain evidence="7">4086291</strain>
    </source>
</reference>
<dbReference type="PANTHER" id="PTHR10507:SF0">
    <property type="entry name" value="CELL DIVISION CONTROL PROTEIN 45 HOMOLOG"/>
    <property type="match status" value="1"/>
</dbReference>
<dbReference type="Proteomes" id="UP000218209">
    <property type="component" value="Unassembled WGS sequence"/>
</dbReference>
<dbReference type="GO" id="GO:0031261">
    <property type="term" value="C:DNA replication preinitiation complex"/>
    <property type="evidence" value="ECO:0007669"/>
    <property type="project" value="TreeGrafter"/>
</dbReference>
<dbReference type="AlphaFoldDB" id="A0A1X6P7I1"/>
<dbReference type="GO" id="GO:0006270">
    <property type="term" value="P:DNA replication initiation"/>
    <property type="evidence" value="ECO:0007669"/>
    <property type="project" value="InterPro"/>
</dbReference>
<evidence type="ECO:0000256" key="6">
    <source>
        <dbReference type="SAM" id="MobiDB-lite"/>
    </source>
</evidence>
<evidence type="ECO:0000256" key="4">
    <source>
        <dbReference type="ARBA" id="ARBA00023242"/>
    </source>
</evidence>
<evidence type="ECO:0000256" key="2">
    <source>
        <dbReference type="ARBA" id="ARBA00010727"/>
    </source>
</evidence>
<dbReference type="Pfam" id="PF02724">
    <property type="entry name" value="CDC45"/>
    <property type="match status" value="1"/>
</dbReference>
<gene>
    <name evidence="7" type="ORF">BU14_0178s0026</name>
</gene>
<dbReference type="GO" id="GO:0000727">
    <property type="term" value="P:double-strand break repair via break-induced replication"/>
    <property type="evidence" value="ECO:0007669"/>
    <property type="project" value="TreeGrafter"/>
</dbReference>
<comment type="similarity">
    <text evidence="2">Belongs to the CDC45 family.</text>
</comment>
<keyword evidence="3" id="KW-0235">DNA replication</keyword>
<keyword evidence="4" id="KW-0539">Nucleus</keyword>
<dbReference type="InterPro" id="IPR003874">
    <property type="entry name" value="CDC45"/>
</dbReference>
<dbReference type="EMBL" id="KV918858">
    <property type="protein sequence ID" value="OSX76710.1"/>
    <property type="molecule type" value="Genomic_DNA"/>
</dbReference>
<dbReference type="GO" id="GO:0003682">
    <property type="term" value="F:chromatin binding"/>
    <property type="evidence" value="ECO:0007669"/>
    <property type="project" value="TreeGrafter"/>
</dbReference>
<evidence type="ECO:0000256" key="1">
    <source>
        <dbReference type="ARBA" id="ARBA00004123"/>
    </source>
</evidence>
<feature type="region of interest" description="Disordered" evidence="6">
    <location>
        <begin position="171"/>
        <end position="215"/>
    </location>
</feature>
<dbReference type="OrthoDB" id="10258882at2759"/>
<keyword evidence="5" id="KW-0131">Cell cycle</keyword>
<organism evidence="7 8">
    <name type="scientific">Porphyra umbilicalis</name>
    <name type="common">Purple laver</name>
    <name type="synonym">Red alga</name>
    <dbReference type="NCBI Taxonomy" id="2786"/>
    <lineage>
        <taxon>Eukaryota</taxon>
        <taxon>Rhodophyta</taxon>
        <taxon>Bangiophyceae</taxon>
        <taxon>Bangiales</taxon>
        <taxon>Bangiaceae</taxon>
        <taxon>Porphyra</taxon>
    </lineage>
</organism>
<dbReference type="GO" id="GO:0003688">
    <property type="term" value="F:DNA replication origin binding"/>
    <property type="evidence" value="ECO:0007669"/>
    <property type="project" value="TreeGrafter"/>
</dbReference>